<protein>
    <submittedName>
        <fullName evidence="2">Uncharacterized protein</fullName>
    </submittedName>
</protein>
<evidence type="ECO:0000313" key="3">
    <source>
        <dbReference type="Proteomes" id="UP000199534"/>
    </source>
</evidence>
<evidence type="ECO:0000256" key="1">
    <source>
        <dbReference type="SAM" id="Phobius"/>
    </source>
</evidence>
<reference evidence="2 3" key="1">
    <citation type="submission" date="2016-10" db="EMBL/GenBank/DDBJ databases">
        <authorList>
            <person name="de Groot N.N."/>
        </authorList>
    </citation>
    <scope>NUCLEOTIDE SEQUENCE [LARGE SCALE GENOMIC DNA]</scope>
    <source>
        <strain evidence="2 3">DSM 21019</strain>
    </source>
</reference>
<dbReference type="Proteomes" id="UP000199534">
    <property type="component" value="Unassembled WGS sequence"/>
</dbReference>
<dbReference type="RefSeq" id="WP_092981466.1">
    <property type="nucleotide sequence ID" value="NZ_FOYQ01000001.1"/>
</dbReference>
<organism evidence="2 3">
    <name type="scientific">Robiginitalea myxolifaciens</name>
    <dbReference type="NCBI Taxonomy" id="400055"/>
    <lineage>
        <taxon>Bacteria</taxon>
        <taxon>Pseudomonadati</taxon>
        <taxon>Bacteroidota</taxon>
        <taxon>Flavobacteriia</taxon>
        <taxon>Flavobacteriales</taxon>
        <taxon>Flavobacteriaceae</taxon>
        <taxon>Robiginitalea</taxon>
    </lineage>
</organism>
<dbReference type="STRING" id="400055.SAMN04490243_1203"/>
<gene>
    <name evidence="2" type="ORF">SAMN04490243_1203</name>
</gene>
<dbReference type="EMBL" id="FOYQ01000001">
    <property type="protein sequence ID" value="SFR36915.1"/>
    <property type="molecule type" value="Genomic_DNA"/>
</dbReference>
<keyword evidence="3" id="KW-1185">Reference proteome</keyword>
<sequence>MTAENKLQIARFGAGLILILLVTAALLIYQQVQDGGMLEETAHRLSIQYNSFSTGLAGK</sequence>
<evidence type="ECO:0000313" key="2">
    <source>
        <dbReference type="EMBL" id="SFR36915.1"/>
    </source>
</evidence>
<keyword evidence="1" id="KW-0812">Transmembrane</keyword>
<proteinExistence type="predicted"/>
<feature type="transmembrane region" description="Helical" evidence="1">
    <location>
        <begin position="12"/>
        <end position="29"/>
    </location>
</feature>
<keyword evidence="1" id="KW-1133">Transmembrane helix</keyword>
<name>A0A1I6G3Z2_9FLAO</name>
<keyword evidence="1" id="KW-0472">Membrane</keyword>
<accession>A0A1I6G3Z2</accession>
<dbReference type="AlphaFoldDB" id="A0A1I6G3Z2"/>